<feature type="domain" description="ABC transporter" evidence="6">
    <location>
        <begin position="2"/>
        <end position="252"/>
    </location>
</feature>
<evidence type="ECO:0000256" key="1">
    <source>
        <dbReference type="ARBA" id="ARBA00022737"/>
    </source>
</evidence>
<dbReference type="Pfam" id="PF12848">
    <property type="entry name" value="ABC_tran_Xtn"/>
    <property type="match status" value="1"/>
</dbReference>
<evidence type="ECO:0000256" key="4">
    <source>
        <dbReference type="ARBA" id="ARBA00061551"/>
    </source>
</evidence>
<dbReference type="InterPro" id="IPR003439">
    <property type="entry name" value="ABC_transporter-like_ATP-bd"/>
</dbReference>
<dbReference type="SMART" id="SM00382">
    <property type="entry name" value="AAA"/>
    <property type="match status" value="2"/>
</dbReference>
<evidence type="ECO:0000259" key="6">
    <source>
        <dbReference type="PROSITE" id="PS50893"/>
    </source>
</evidence>
<dbReference type="InterPro" id="IPR027417">
    <property type="entry name" value="P-loop_NTPase"/>
</dbReference>
<dbReference type="Proteomes" id="UP000190961">
    <property type="component" value="Unassembled WGS sequence"/>
</dbReference>
<proteinExistence type="inferred from homology"/>
<keyword evidence="8" id="KW-1185">Reference proteome</keyword>
<evidence type="ECO:0000256" key="3">
    <source>
        <dbReference type="ARBA" id="ARBA00022840"/>
    </source>
</evidence>
<dbReference type="STRING" id="688867.SAMN05660236_5100"/>
<accession>A0A1T5MDD0</accession>
<evidence type="ECO:0000313" key="7">
    <source>
        <dbReference type="EMBL" id="SKC86251.1"/>
    </source>
</evidence>
<dbReference type="PANTHER" id="PTHR42855">
    <property type="entry name" value="ABC TRANSPORTER ATP-BINDING SUBUNIT"/>
    <property type="match status" value="1"/>
</dbReference>
<keyword evidence="1" id="KW-0677">Repeat</keyword>
<comment type="similarity">
    <text evidence="4">Belongs to the ABC transporter superfamily. ABCF family. YbiT subfamily.</text>
</comment>
<evidence type="ECO:0000313" key="8">
    <source>
        <dbReference type="Proteomes" id="UP000190961"/>
    </source>
</evidence>
<keyword evidence="2" id="KW-0547">Nucleotide-binding</keyword>
<dbReference type="FunFam" id="3.40.50.300:FF:000011">
    <property type="entry name" value="Putative ABC transporter ATP-binding component"/>
    <property type="match status" value="1"/>
</dbReference>
<protein>
    <recommendedName>
        <fullName evidence="5">Probable ATP-binding protein YbiT</fullName>
    </recommendedName>
</protein>
<dbReference type="SUPFAM" id="SSF52540">
    <property type="entry name" value="P-loop containing nucleoside triphosphate hydrolases"/>
    <property type="match status" value="2"/>
</dbReference>
<gene>
    <name evidence="7" type="ORF">SAMN05660236_5100</name>
</gene>
<keyword evidence="3" id="KW-0067">ATP-binding</keyword>
<sequence>MISANNISLQFGKRVLFDEVNIKFTPGNCYGVIGANGAGKSTFLKILAGDIDPTRGNISIEPGKRMTVLRQNHHEYDETSVLDTVMMGHAKLWSIMQEKDAIYAKPDFSEADGVRASELEADFAEMDGWNAQSDAAALLSGLGIAEEEHYKLLKELSGNQKVRVLLAQALFGNPDILILDEPTNDLDINTITWLEDFLLEFKNIVIVVSHDRHFLDTVCTHVVDIDFSAIKLYTGNYSFWYQSSQLALQQRSSANKKAEDKKKELQEFIARFSANASKSRQATSRRKLLDKINVDDIQPSTRRYPAIIYQQKRTAGDQILQIENLTYSLNGVTLFKNLDLYVNKGDKIAVLSKESLAITSLFQILTGELKPDSGEFKFGQTITTAYLPNNNEKFFQSNDNLVDWLRQFAEDENKDEVYIRGFLGKMLFSGEEVFKKCNVLSGGEKMRCMISRMMLTGANVLILDEPTNHLDLESITAFNNALKDFPGTVIFTSHDHEFTQTVANRILEITPNGYIDKLMSYDEYIESDKVAEQKEALYA</sequence>
<dbReference type="CDD" id="cd03221">
    <property type="entry name" value="ABCF_EF-3"/>
    <property type="match status" value="2"/>
</dbReference>
<name>A0A1T5MDD0_9BACT</name>
<dbReference type="InterPro" id="IPR051309">
    <property type="entry name" value="ABCF_ATPase"/>
</dbReference>
<dbReference type="PANTHER" id="PTHR42855:SF2">
    <property type="entry name" value="DRUG RESISTANCE ABC TRANSPORTER,ATP-BINDING PROTEIN"/>
    <property type="match status" value="1"/>
</dbReference>
<dbReference type="InterPro" id="IPR003593">
    <property type="entry name" value="AAA+_ATPase"/>
</dbReference>
<organism evidence="7 8">
    <name type="scientific">Ohtaekwangia koreensis</name>
    <dbReference type="NCBI Taxonomy" id="688867"/>
    <lineage>
        <taxon>Bacteria</taxon>
        <taxon>Pseudomonadati</taxon>
        <taxon>Bacteroidota</taxon>
        <taxon>Cytophagia</taxon>
        <taxon>Cytophagales</taxon>
        <taxon>Fulvivirgaceae</taxon>
        <taxon>Ohtaekwangia</taxon>
    </lineage>
</organism>
<dbReference type="RefSeq" id="WP_079689598.1">
    <property type="nucleotide sequence ID" value="NZ_FUZU01000004.1"/>
</dbReference>
<dbReference type="Pfam" id="PF00005">
    <property type="entry name" value="ABC_tran"/>
    <property type="match status" value="2"/>
</dbReference>
<dbReference type="OrthoDB" id="1521973at2"/>
<dbReference type="InterPro" id="IPR032781">
    <property type="entry name" value="ABC_tran_Xtn"/>
</dbReference>
<dbReference type="FunFam" id="3.40.50.300:FF:000070">
    <property type="entry name" value="Putative ABC transporter ATP-binding component"/>
    <property type="match status" value="1"/>
</dbReference>
<feature type="domain" description="ABC transporter" evidence="6">
    <location>
        <begin position="320"/>
        <end position="537"/>
    </location>
</feature>
<reference evidence="7" key="1">
    <citation type="submission" date="2017-02" db="EMBL/GenBank/DDBJ databases">
        <authorList>
            <person name="Peterson S.W."/>
        </authorList>
    </citation>
    <scope>NUCLEOTIDE SEQUENCE [LARGE SCALE GENOMIC DNA]</scope>
    <source>
        <strain evidence="7">DSM 25262</strain>
    </source>
</reference>
<evidence type="ECO:0000256" key="5">
    <source>
        <dbReference type="ARBA" id="ARBA00074044"/>
    </source>
</evidence>
<dbReference type="GO" id="GO:0016887">
    <property type="term" value="F:ATP hydrolysis activity"/>
    <property type="evidence" value="ECO:0007669"/>
    <property type="project" value="InterPro"/>
</dbReference>
<dbReference type="AlphaFoldDB" id="A0A1T5MDD0"/>
<dbReference type="GO" id="GO:0005524">
    <property type="term" value="F:ATP binding"/>
    <property type="evidence" value="ECO:0007669"/>
    <property type="project" value="UniProtKB-KW"/>
</dbReference>
<dbReference type="PROSITE" id="PS50893">
    <property type="entry name" value="ABC_TRANSPORTER_2"/>
    <property type="match status" value="2"/>
</dbReference>
<dbReference type="Gene3D" id="3.40.50.300">
    <property type="entry name" value="P-loop containing nucleotide triphosphate hydrolases"/>
    <property type="match status" value="2"/>
</dbReference>
<evidence type="ECO:0000256" key="2">
    <source>
        <dbReference type="ARBA" id="ARBA00022741"/>
    </source>
</evidence>
<dbReference type="EMBL" id="FUZU01000004">
    <property type="protein sequence ID" value="SKC86251.1"/>
    <property type="molecule type" value="Genomic_DNA"/>
</dbReference>